<dbReference type="CDD" id="cd00190">
    <property type="entry name" value="Tryp_SPc"/>
    <property type="match status" value="1"/>
</dbReference>
<feature type="domain" description="Peptidase S1" evidence="11">
    <location>
        <begin position="83"/>
        <end position="331"/>
    </location>
</feature>
<name>A0A1D2MCG4_ORCCI</name>
<evidence type="ECO:0000256" key="2">
    <source>
        <dbReference type="ARBA" id="ARBA00022525"/>
    </source>
</evidence>
<evidence type="ECO:0000256" key="9">
    <source>
        <dbReference type="ARBA" id="ARBA00024195"/>
    </source>
</evidence>
<evidence type="ECO:0000256" key="6">
    <source>
        <dbReference type="ARBA" id="ARBA00022825"/>
    </source>
</evidence>
<dbReference type="InterPro" id="IPR001254">
    <property type="entry name" value="Trypsin_dom"/>
</dbReference>
<evidence type="ECO:0000256" key="1">
    <source>
        <dbReference type="ARBA" id="ARBA00004613"/>
    </source>
</evidence>
<dbReference type="SUPFAM" id="SSF50494">
    <property type="entry name" value="Trypsin-like serine proteases"/>
    <property type="match status" value="1"/>
</dbReference>
<feature type="compositionally biased region" description="Low complexity" evidence="10">
    <location>
        <begin position="417"/>
        <end position="442"/>
    </location>
</feature>
<organism evidence="12 13">
    <name type="scientific">Orchesella cincta</name>
    <name type="common">Springtail</name>
    <name type="synonym">Podura cincta</name>
    <dbReference type="NCBI Taxonomy" id="48709"/>
    <lineage>
        <taxon>Eukaryota</taxon>
        <taxon>Metazoa</taxon>
        <taxon>Ecdysozoa</taxon>
        <taxon>Arthropoda</taxon>
        <taxon>Hexapoda</taxon>
        <taxon>Collembola</taxon>
        <taxon>Entomobryomorpha</taxon>
        <taxon>Entomobryoidea</taxon>
        <taxon>Orchesellidae</taxon>
        <taxon>Orchesellinae</taxon>
        <taxon>Orchesella</taxon>
    </lineage>
</organism>
<keyword evidence="3 12" id="KW-0645">Protease</keyword>
<dbReference type="PROSITE" id="PS00134">
    <property type="entry name" value="TRYPSIN_HIS"/>
    <property type="match status" value="1"/>
</dbReference>
<dbReference type="AlphaFoldDB" id="A0A1D2MCG4"/>
<dbReference type="GO" id="GO:0004252">
    <property type="term" value="F:serine-type endopeptidase activity"/>
    <property type="evidence" value="ECO:0007669"/>
    <property type="project" value="InterPro"/>
</dbReference>
<keyword evidence="8" id="KW-1015">Disulfide bond</keyword>
<evidence type="ECO:0000313" key="13">
    <source>
        <dbReference type="Proteomes" id="UP000094527"/>
    </source>
</evidence>
<evidence type="ECO:0000256" key="10">
    <source>
        <dbReference type="SAM" id="MobiDB-lite"/>
    </source>
</evidence>
<comment type="similarity">
    <text evidence="9">Belongs to the peptidase S1 family. CLIP subfamily.</text>
</comment>
<evidence type="ECO:0000256" key="8">
    <source>
        <dbReference type="ARBA" id="ARBA00023157"/>
    </source>
</evidence>
<dbReference type="FunFam" id="2.40.10.10:FF:000146">
    <property type="entry name" value="Serine protease 53"/>
    <property type="match status" value="1"/>
</dbReference>
<accession>A0A1D2MCG4</accession>
<dbReference type="InterPro" id="IPR018114">
    <property type="entry name" value="TRYPSIN_HIS"/>
</dbReference>
<proteinExistence type="inferred from homology"/>
<evidence type="ECO:0000256" key="5">
    <source>
        <dbReference type="ARBA" id="ARBA00022801"/>
    </source>
</evidence>
<dbReference type="PANTHER" id="PTHR24256">
    <property type="entry name" value="TRYPTASE-RELATED"/>
    <property type="match status" value="1"/>
</dbReference>
<feature type="compositionally biased region" description="Low complexity" evidence="10">
    <location>
        <begin position="391"/>
        <end position="402"/>
    </location>
</feature>
<dbReference type="InterPro" id="IPR001314">
    <property type="entry name" value="Peptidase_S1A"/>
</dbReference>
<keyword evidence="5" id="KW-0378">Hydrolase</keyword>
<dbReference type="OrthoDB" id="6339452at2759"/>
<evidence type="ECO:0000256" key="4">
    <source>
        <dbReference type="ARBA" id="ARBA00022729"/>
    </source>
</evidence>
<feature type="compositionally biased region" description="Pro residues" evidence="10">
    <location>
        <begin position="403"/>
        <end position="416"/>
    </location>
</feature>
<dbReference type="PRINTS" id="PR00722">
    <property type="entry name" value="CHYMOTRYPSIN"/>
</dbReference>
<dbReference type="InterPro" id="IPR043504">
    <property type="entry name" value="Peptidase_S1_PA_chymotrypsin"/>
</dbReference>
<feature type="region of interest" description="Disordered" evidence="10">
    <location>
        <begin position="384"/>
        <end position="449"/>
    </location>
</feature>
<comment type="caution">
    <text evidence="12">The sequence shown here is derived from an EMBL/GenBank/DDBJ whole genome shotgun (WGS) entry which is preliminary data.</text>
</comment>
<evidence type="ECO:0000256" key="3">
    <source>
        <dbReference type="ARBA" id="ARBA00022670"/>
    </source>
</evidence>
<sequence length="503" mass="55719">MYTQGLQKYYWSLQANNSLSSCHWFIKGRNHPNCLCFKCIEYTNILRQPIKAKGALEFNEKPSRRRVDEGTALRCESFFEIFISGGRNAREREYPYQVALGYGNASRPDWRCGGTLISENKILTAAHCILTAYGTPKIVLLGDRRLSTRQDATRIERKVLEIYVHPEYKAPLQYNDIAIIKLESDVPFSRSVLPACLPDPADRLDRTLSVEVSGWGQTGAFDGPSDKLQSTFLKKIDTHDCASYFDSDGTNKQRLPNGILRSQWCAGDKTGLRDTCKGDSGGPATVTKHDENCVHYVVGITSFGSNYCGYQQPGVYTNTLSYLDWIENVVWYNNGEQGRSNLYTRIGVGDTLVLSPSRTKVASPDNVEPEVKDRVEDSSTKATFIENSTDTTTPPTTTLKLTAPPPTTLELTPPPMTTMELTAPPSTTLPATSPPSTTSSTLKANSPPQKLSILTTTTLKASTALSQIEDILGPLSTKLNETYNFDGMDIPNNFFNIVNNSLR</sequence>
<dbReference type="OMA" id="FWNDIAI"/>
<evidence type="ECO:0000313" key="12">
    <source>
        <dbReference type="EMBL" id="ODM90663.1"/>
    </source>
</evidence>
<dbReference type="SMART" id="SM00020">
    <property type="entry name" value="Tryp_SPc"/>
    <property type="match status" value="1"/>
</dbReference>
<keyword evidence="6" id="KW-0720">Serine protease</keyword>
<dbReference type="Pfam" id="PF00089">
    <property type="entry name" value="Trypsin"/>
    <property type="match status" value="1"/>
</dbReference>
<keyword evidence="2" id="KW-0964">Secreted</keyword>
<protein>
    <submittedName>
        <fullName evidence="12">Serine protease snake</fullName>
    </submittedName>
</protein>
<dbReference type="PROSITE" id="PS50240">
    <property type="entry name" value="TRYPSIN_DOM"/>
    <property type="match status" value="1"/>
</dbReference>
<dbReference type="InterPro" id="IPR051487">
    <property type="entry name" value="Ser/Thr_Proteases_Immune/Dev"/>
</dbReference>
<dbReference type="InterPro" id="IPR009003">
    <property type="entry name" value="Peptidase_S1_PA"/>
</dbReference>
<keyword evidence="4" id="KW-0732">Signal</keyword>
<keyword evidence="7" id="KW-0865">Zymogen</keyword>
<dbReference type="Gene3D" id="2.40.10.10">
    <property type="entry name" value="Trypsin-like serine proteases"/>
    <property type="match status" value="1"/>
</dbReference>
<evidence type="ECO:0000256" key="7">
    <source>
        <dbReference type="ARBA" id="ARBA00023145"/>
    </source>
</evidence>
<dbReference type="STRING" id="48709.A0A1D2MCG4"/>
<evidence type="ECO:0000259" key="11">
    <source>
        <dbReference type="PROSITE" id="PS50240"/>
    </source>
</evidence>
<reference evidence="12 13" key="1">
    <citation type="journal article" date="2016" name="Genome Biol. Evol.">
        <title>Gene Family Evolution Reflects Adaptation to Soil Environmental Stressors in the Genome of the Collembolan Orchesella cincta.</title>
        <authorList>
            <person name="Faddeeva-Vakhrusheva A."/>
            <person name="Derks M.F."/>
            <person name="Anvar S.Y."/>
            <person name="Agamennone V."/>
            <person name="Suring W."/>
            <person name="Smit S."/>
            <person name="van Straalen N.M."/>
            <person name="Roelofs D."/>
        </authorList>
    </citation>
    <scope>NUCLEOTIDE SEQUENCE [LARGE SCALE GENOMIC DNA]</scope>
    <source>
        <tissue evidence="12">Mixed pool</tissue>
    </source>
</reference>
<dbReference type="GO" id="GO:0005576">
    <property type="term" value="C:extracellular region"/>
    <property type="evidence" value="ECO:0007669"/>
    <property type="project" value="UniProtKB-SubCell"/>
</dbReference>
<gene>
    <name evidence="12" type="ORF">Ocin01_16015</name>
</gene>
<keyword evidence="13" id="KW-1185">Reference proteome</keyword>
<dbReference type="Proteomes" id="UP000094527">
    <property type="component" value="Unassembled WGS sequence"/>
</dbReference>
<comment type="subcellular location">
    <subcellularLocation>
        <location evidence="1">Secreted</location>
    </subcellularLocation>
</comment>
<dbReference type="EMBL" id="LJIJ01001858">
    <property type="protein sequence ID" value="ODM90663.1"/>
    <property type="molecule type" value="Genomic_DNA"/>
</dbReference>
<dbReference type="GO" id="GO:0006508">
    <property type="term" value="P:proteolysis"/>
    <property type="evidence" value="ECO:0007669"/>
    <property type="project" value="UniProtKB-KW"/>
</dbReference>